<dbReference type="SUPFAM" id="SSF54506">
    <property type="entry name" value="Diaminopimelate epimerase-like"/>
    <property type="match status" value="1"/>
</dbReference>
<evidence type="ECO:0000256" key="1">
    <source>
        <dbReference type="ARBA" id="ARBA00008270"/>
    </source>
</evidence>
<dbReference type="Gene3D" id="3.10.310.10">
    <property type="entry name" value="Diaminopimelate Epimerase, Chain A, domain 1"/>
    <property type="match status" value="2"/>
</dbReference>
<comment type="caution">
    <text evidence="2">The sequence shown here is derived from an EMBL/GenBank/DDBJ whole genome shotgun (WGS) entry which is preliminary data.</text>
</comment>
<dbReference type="NCBIfam" id="TIGR00654">
    <property type="entry name" value="PhzF_family"/>
    <property type="match status" value="1"/>
</dbReference>
<sequence>MPTTPFKQVDVFTQQPFCGNPVAVVMDAQGLSSSQMQRIAHWTNLSETTFVLPATSPEADYRVRIFTPGRELPFAGHPTIGTAHALMEAGQITPHRQQLIQECEAGLIALKVTESDHGPAHIAFSLPEPTITPLPAAQAQRLSTLLNCKLSAECPPVLVDVGPRWIVAQGHNAKRVAQARPDFVGLAALDRELEATGSCLFGYQDGVLPCAIEVRSFAPACGIPEDPVCGSGNGAVAAFIRQYALPVPDSRELRSYQGSNVGRNGKITLTIAASGISVAGQAVTCIEGELTLPER</sequence>
<dbReference type="InterPro" id="IPR003719">
    <property type="entry name" value="Phenazine_PhzF-like"/>
</dbReference>
<dbReference type="PANTHER" id="PTHR13774">
    <property type="entry name" value="PHENAZINE BIOSYNTHESIS PROTEIN"/>
    <property type="match status" value="1"/>
</dbReference>
<dbReference type="PIRSF" id="PIRSF016184">
    <property type="entry name" value="PhzC_PhzF"/>
    <property type="match status" value="1"/>
</dbReference>
<evidence type="ECO:0000313" key="3">
    <source>
        <dbReference type="Proteomes" id="UP001209257"/>
    </source>
</evidence>
<reference evidence="3" key="1">
    <citation type="submission" date="2023-07" db="EMBL/GenBank/DDBJ databases">
        <title>Study on multiphase classification of strain Alteromonas salexigens isolated from the Yellow Sea.</title>
        <authorList>
            <person name="Sun L."/>
        </authorList>
    </citation>
    <scope>NUCLEOTIDE SEQUENCE [LARGE SCALE GENOMIC DNA]</scope>
    <source>
        <strain evidence="3">ASW11-19</strain>
    </source>
</reference>
<dbReference type="RefSeq" id="WP_262996368.1">
    <property type="nucleotide sequence ID" value="NZ_JAOTJC010000016.1"/>
</dbReference>
<keyword evidence="3" id="KW-1185">Reference proteome</keyword>
<dbReference type="EMBL" id="JAOTJC010000016">
    <property type="protein sequence ID" value="MCU7556071.1"/>
    <property type="molecule type" value="Genomic_DNA"/>
</dbReference>
<dbReference type="Proteomes" id="UP001209257">
    <property type="component" value="Unassembled WGS sequence"/>
</dbReference>
<name>A0ABT2VS06_9ALTE</name>
<protein>
    <submittedName>
        <fullName evidence="2">PhzF family phenazine biosynthesis protein</fullName>
    </submittedName>
</protein>
<comment type="similarity">
    <text evidence="1">Belongs to the PhzF family.</text>
</comment>
<evidence type="ECO:0000313" key="2">
    <source>
        <dbReference type="EMBL" id="MCU7556071.1"/>
    </source>
</evidence>
<proteinExistence type="inferred from homology"/>
<accession>A0ABT2VS06</accession>
<organism evidence="2 3">
    <name type="scientific">Alteromonas salexigens</name>
    <dbReference type="NCBI Taxonomy" id="2982530"/>
    <lineage>
        <taxon>Bacteria</taxon>
        <taxon>Pseudomonadati</taxon>
        <taxon>Pseudomonadota</taxon>
        <taxon>Gammaproteobacteria</taxon>
        <taxon>Alteromonadales</taxon>
        <taxon>Alteromonadaceae</taxon>
        <taxon>Alteromonas/Salinimonas group</taxon>
        <taxon>Alteromonas</taxon>
    </lineage>
</organism>
<dbReference type="Pfam" id="PF02567">
    <property type="entry name" value="PhzC-PhzF"/>
    <property type="match status" value="1"/>
</dbReference>
<dbReference type="PANTHER" id="PTHR13774:SF32">
    <property type="entry name" value="ANTISENSE-ENHANCING SEQUENCE 1"/>
    <property type="match status" value="1"/>
</dbReference>
<gene>
    <name evidence="2" type="ORF">OCL06_15880</name>
</gene>